<evidence type="ECO:0000313" key="3">
    <source>
        <dbReference type="EMBL" id="WMW79375.1"/>
    </source>
</evidence>
<keyword evidence="4" id="KW-1185">Reference proteome</keyword>
<gene>
    <name evidence="3" type="ORF">RF679_12025</name>
</gene>
<sequence>MALLDPLRRQFRRVVFLEKAPEPGELTLTQRRVFTLPSKPGLAFLLVLVICFLTSTNYNLNLGFGMTYLLGGIAIVNAFYTFRNLAYLKLSASDGAPIFVGDNAEFHFHVNNADSLARYALHFSFRQSPQQTQVIDLEGNENVTVKLKTASQQRGYMACPRVQIQTWFPLGLLRAWSTWLPDSKTLVYPRPEDNPPPLPTDGPTGEQGISTSGQEEFSGVRMYQQGDPLKHLSWKHIARVDLDAGGNLISKQFSGASVGAVSIIFSELPAQLDLESKISRMTAWVLDAEHQGLPYFFEIGRLSIGPDLGEQHRNTCLKALACFGVDESNAITSEVER</sequence>
<keyword evidence="2" id="KW-0812">Transmembrane</keyword>
<keyword evidence="2" id="KW-1133">Transmembrane helix</keyword>
<evidence type="ECO:0000256" key="1">
    <source>
        <dbReference type="SAM" id="MobiDB-lite"/>
    </source>
</evidence>
<organism evidence="3 4">
    <name type="scientific">Undibacterium cyanobacteriorum</name>
    <dbReference type="NCBI Taxonomy" id="3073561"/>
    <lineage>
        <taxon>Bacteria</taxon>
        <taxon>Pseudomonadati</taxon>
        <taxon>Pseudomonadota</taxon>
        <taxon>Betaproteobacteria</taxon>
        <taxon>Burkholderiales</taxon>
        <taxon>Oxalobacteraceae</taxon>
        <taxon>Undibacterium</taxon>
    </lineage>
</organism>
<dbReference type="PANTHER" id="PTHR34351:SF1">
    <property type="entry name" value="SLR1927 PROTEIN"/>
    <property type="match status" value="1"/>
</dbReference>
<accession>A0ABY9RGG7</accession>
<reference evidence="3" key="1">
    <citation type="submission" date="2023-09" db="EMBL/GenBank/DDBJ databases">
        <title>Undibacterium sp. 20NA77.5 isolated from freshwater.</title>
        <authorList>
            <person name="Le V."/>
            <person name="Ko S.-R."/>
            <person name="Ahn C.-Y."/>
            <person name="Oh H.-M."/>
        </authorList>
    </citation>
    <scope>NUCLEOTIDE SEQUENCE</scope>
    <source>
        <strain evidence="3">20NA77.5</strain>
    </source>
</reference>
<feature type="region of interest" description="Disordered" evidence="1">
    <location>
        <begin position="187"/>
        <end position="212"/>
    </location>
</feature>
<evidence type="ECO:0000256" key="2">
    <source>
        <dbReference type="SAM" id="Phobius"/>
    </source>
</evidence>
<evidence type="ECO:0000313" key="4">
    <source>
        <dbReference type="Proteomes" id="UP001181355"/>
    </source>
</evidence>
<feature type="transmembrane region" description="Helical" evidence="2">
    <location>
        <begin position="64"/>
        <end position="82"/>
    </location>
</feature>
<feature type="transmembrane region" description="Helical" evidence="2">
    <location>
        <begin position="41"/>
        <end position="58"/>
    </location>
</feature>
<dbReference type="RefSeq" id="WP_309480873.1">
    <property type="nucleotide sequence ID" value="NZ_CP133720.1"/>
</dbReference>
<dbReference type="Proteomes" id="UP001181355">
    <property type="component" value="Chromosome"/>
</dbReference>
<dbReference type="PANTHER" id="PTHR34351">
    <property type="entry name" value="SLR1927 PROTEIN-RELATED"/>
    <property type="match status" value="1"/>
</dbReference>
<keyword evidence="2" id="KW-0472">Membrane</keyword>
<proteinExistence type="predicted"/>
<protein>
    <submittedName>
        <fullName evidence="3">DUF58 domain-containing protein</fullName>
    </submittedName>
</protein>
<name>A0ABY9RGG7_9BURK</name>
<dbReference type="EMBL" id="CP133720">
    <property type="protein sequence ID" value="WMW79375.1"/>
    <property type="molecule type" value="Genomic_DNA"/>
</dbReference>